<dbReference type="Pfam" id="PF03747">
    <property type="entry name" value="ADP_ribosyl_GH"/>
    <property type="match status" value="1"/>
</dbReference>
<feature type="binding site" evidence="3">
    <location>
        <position position="62"/>
    </location>
    <ligand>
        <name>Mg(2+)</name>
        <dbReference type="ChEBI" id="CHEBI:18420"/>
        <label>1</label>
    </ligand>
</feature>
<gene>
    <name evidence="4" type="ORF">C1Y38_07670</name>
</gene>
<dbReference type="InterPro" id="IPR036705">
    <property type="entry name" value="Ribosyl_crysJ1_sf"/>
</dbReference>
<dbReference type="GO" id="GO:0016787">
    <property type="term" value="F:hydrolase activity"/>
    <property type="evidence" value="ECO:0007669"/>
    <property type="project" value="UniProtKB-KW"/>
</dbReference>
<sequence length="336" mass="36455">MRSKDKILGVLYGQAIGDAIGMPSELWPVENIRDQFGGKITTFLDGPDNNDIAKNFKKGQYTDDTNQALAILDGLIENNWQPNSEILVKHIMAWAESVGAWENNILGPSSKAALSAIKAGQDPRPITDQALTNGAGMRISPIGALFEPNQLPKLVQMVFDITQITHSSDVSISGASMIAGAVTASMADQNWDDIIDFALRANDAGFKLGAPTWAAKTHDRLQLGIEIAHKYKDDDDKFSQHIYDLIGTGTMISESIPAAVSIAYYCRDVQKCALMCANLGGDTDTIGAMATAICGAKNGQSSIPVEWVNLIDQQNPEHNFNEYADKILQFHINQMG</sequence>
<comment type="cofactor">
    <cofactor evidence="3">
        <name>Mg(2+)</name>
        <dbReference type="ChEBI" id="CHEBI:18420"/>
    </cofactor>
    <text evidence="3">Binds 2 magnesium ions per subunit.</text>
</comment>
<evidence type="ECO:0000313" key="5">
    <source>
        <dbReference type="Proteomes" id="UP000236514"/>
    </source>
</evidence>
<dbReference type="RefSeq" id="WP_021350302.1">
    <property type="nucleotide sequence ID" value="NZ_CAKMAZ010000035.1"/>
</dbReference>
<evidence type="ECO:0000313" key="4">
    <source>
        <dbReference type="EMBL" id="PNV57491.1"/>
    </source>
</evidence>
<dbReference type="InterPro" id="IPR005502">
    <property type="entry name" value="Ribosyl_crysJ1"/>
</dbReference>
<dbReference type="Gene3D" id="1.10.4080.10">
    <property type="entry name" value="ADP-ribosylation/Crystallin J1"/>
    <property type="match status" value="1"/>
</dbReference>
<dbReference type="PANTHER" id="PTHR16222">
    <property type="entry name" value="ADP-RIBOSYLGLYCOHYDROLASE"/>
    <property type="match status" value="1"/>
</dbReference>
<comment type="similarity">
    <text evidence="1">Belongs to the ADP-ribosylglycohydrolase family.</text>
</comment>
<dbReference type="InterPro" id="IPR050792">
    <property type="entry name" value="ADP-ribosylglycohydrolase"/>
</dbReference>
<organism evidence="4 5">
    <name type="scientific">Limosilactobacillus fermentum</name>
    <name type="common">Lactobacillus fermentum</name>
    <dbReference type="NCBI Taxonomy" id="1613"/>
    <lineage>
        <taxon>Bacteria</taxon>
        <taxon>Bacillati</taxon>
        <taxon>Bacillota</taxon>
        <taxon>Bacilli</taxon>
        <taxon>Lactobacillales</taxon>
        <taxon>Lactobacillaceae</taxon>
        <taxon>Limosilactobacillus</taxon>
    </lineage>
</organism>
<protein>
    <submittedName>
        <fullName evidence="4">Uncharacterized protein</fullName>
    </submittedName>
</protein>
<feature type="binding site" evidence="3">
    <location>
        <position position="64"/>
    </location>
    <ligand>
        <name>Mg(2+)</name>
        <dbReference type="ChEBI" id="CHEBI:18420"/>
        <label>1</label>
    </ligand>
</feature>
<keyword evidence="3" id="KW-0479">Metal-binding</keyword>
<accession>A0A2K2THC9</accession>
<dbReference type="PANTHER" id="PTHR16222:SF24">
    <property type="entry name" value="ADP-RIBOSYLHYDROLASE ARH3"/>
    <property type="match status" value="1"/>
</dbReference>
<keyword evidence="3" id="KW-0460">Magnesium</keyword>
<reference evidence="4 5" key="1">
    <citation type="submission" date="2018-01" db="EMBL/GenBank/DDBJ databases">
        <title>Draft genome sequence of the feruloyl esterase-producing strain Lactobacillus fermentum CRL 1446, isolated from artisanal goat milk cheese.</title>
        <authorList>
            <person name="Abeijon Mukdsi M.C."/>
            <person name="Saavedra L."/>
            <person name="Gauffin Cano M.P."/>
            <person name="Hebert E.M."/>
            <person name="Medina R.B."/>
        </authorList>
    </citation>
    <scope>NUCLEOTIDE SEQUENCE [LARGE SCALE GENOMIC DNA]</scope>
    <source>
        <strain evidence="4 5">CRL 1446</strain>
    </source>
</reference>
<feature type="binding site" evidence="3">
    <location>
        <position position="282"/>
    </location>
    <ligand>
        <name>Mg(2+)</name>
        <dbReference type="ChEBI" id="CHEBI:18420"/>
        <label>1</label>
    </ligand>
</feature>
<evidence type="ECO:0000256" key="2">
    <source>
        <dbReference type="ARBA" id="ARBA00022801"/>
    </source>
</evidence>
<feature type="binding site" evidence="3">
    <location>
        <position position="285"/>
    </location>
    <ligand>
        <name>Mg(2+)</name>
        <dbReference type="ChEBI" id="CHEBI:18420"/>
        <label>1</label>
    </ligand>
</feature>
<evidence type="ECO:0000256" key="3">
    <source>
        <dbReference type="PIRSR" id="PIRSR605502-1"/>
    </source>
</evidence>
<dbReference type="AlphaFoldDB" id="A0A2K2THC9"/>
<feature type="binding site" evidence="3">
    <location>
        <position position="284"/>
    </location>
    <ligand>
        <name>Mg(2+)</name>
        <dbReference type="ChEBI" id="CHEBI:18420"/>
        <label>1</label>
    </ligand>
</feature>
<dbReference type="GO" id="GO:0046872">
    <property type="term" value="F:metal ion binding"/>
    <property type="evidence" value="ECO:0007669"/>
    <property type="project" value="UniProtKB-KW"/>
</dbReference>
<feature type="binding site" evidence="3">
    <location>
        <position position="63"/>
    </location>
    <ligand>
        <name>Mg(2+)</name>
        <dbReference type="ChEBI" id="CHEBI:18420"/>
        <label>1</label>
    </ligand>
</feature>
<comment type="caution">
    <text evidence="4">The sequence shown here is derived from an EMBL/GenBank/DDBJ whole genome shotgun (WGS) entry which is preliminary data.</text>
</comment>
<dbReference type="EMBL" id="POTQ01000016">
    <property type="protein sequence ID" value="PNV57491.1"/>
    <property type="molecule type" value="Genomic_DNA"/>
</dbReference>
<keyword evidence="2" id="KW-0378">Hydrolase</keyword>
<dbReference type="SUPFAM" id="SSF101478">
    <property type="entry name" value="ADP-ribosylglycohydrolase"/>
    <property type="match status" value="1"/>
</dbReference>
<evidence type="ECO:0000256" key="1">
    <source>
        <dbReference type="ARBA" id="ARBA00010702"/>
    </source>
</evidence>
<name>A0A2K2THC9_LIMFE</name>
<proteinExistence type="inferred from homology"/>
<dbReference type="Proteomes" id="UP000236514">
    <property type="component" value="Unassembled WGS sequence"/>
</dbReference>